<evidence type="ECO:0008006" key="3">
    <source>
        <dbReference type="Google" id="ProtNLM"/>
    </source>
</evidence>
<organism evidence="1 2">
    <name type="scientific">Legionella pneumophila</name>
    <dbReference type="NCBI Taxonomy" id="446"/>
    <lineage>
        <taxon>Bacteria</taxon>
        <taxon>Pseudomonadati</taxon>
        <taxon>Pseudomonadota</taxon>
        <taxon>Gammaproteobacteria</taxon>
        <taxon>Legionellales</taxon>
        <taxon>Legionellaceae</taxon>
        <taxon>Legionella</taxon>
    </lineage>
</organism>
<accession>A0A378K9D1</accession>
<sequence>MNMKRNILLVSLPLITSLSFGGSMGEGQQDSKKFIFSASAVYGSLSDSVLDKIEYADVLKASGLISSGLFNVDSRWGYSLSVGYLFGPQLDYDLVLTYTNIKNHGSSIVANSNADDRLDNRLSILVQDFSGQEFVGPAVAAVNSNYDYQTADLITHRNVRSKFVEQLRYTRYYGAKATQIEKGFTARYNGEAIMAFNLASLQPTSDYINFHAKYQGIGPKAGGGLYWDVNRFITVGGDISLSVLAGSKKSNWNESFETIGPEPIFGFPNTGGRYAYILNHPSSVWLSPVLGANLVVASHFNLNNGGVIGVEGGIGSEQYWSMNNGENYSLANATNSVSITERLSVRNVFIKASYIV</sequence>
<evidence type="ECO:0000313" key="2">
    <source>
        <dbReference type="Proteomes" id="UP000254631"/>
    </source>
</evidence>
<gene>
    <name evidence="1" type="ORF">NCTC12000_03156</name>
</gene>
<evidence type="ECO:0000313" key="1">
    <source>
        <dbReference type="EMBL" id="STX81129.1"/>
    </source>
</evidence>
<reference evidence="1 2" key="1">
    <citation type="submission" date="2018-06" db="EMBL/GenBank/DDBJ databases">
        <authorList>
            <consortium name="Pathogen Informatics"/>
            <person name="Doyle S."/>
        </authorList>
    </citation>
    <scope>NUCLEOTIDE SEQUENCE [LARGE SCALE GENOMIC DNA]</scope>
    <source>
        <strain evidence="1 2">NCTC12000</strain>
    </source>
</reference>
<dbReference type="Proteomes" id="UP000254631">
    <property type="component" value="Unassembled WGS sequence"/>
</dbReference>
<name>A0A378K9D1_LEGPN</name>
<dbReference type="RefSeq" id="WP_027219951.1">
    <property type="nucleotide sequence ID" value="NZ_BAZA01000140.1"/>
</dbReference>
<protein>
    <recommendedName>
        <fullName evidence="3">Major outer membrane protein</fullName>
    </recommendedName>
</protein>
<dbReference type="EMBL" id="UGOL01000001">
    <property type="protein sequence ID" value="STX81129.1"/>
    <property type="molecule type" value="Genomic_DNA"/>
</dbReference>
<proteinExistence type="predicted"/>
<dbReference type="Pfam" id="PF05150">
    <property type="entry name" value="Legionella_OMP"/>
    <property type="match status" value="1"/>
</dbReference>
<dbReference type="AlphaFoldDB" id="A0A378K9D1"/>
<dbReference type="InterPro" id="IPR007825">
    <property type="entry name" value="Major_OMP_Legionella"/>
</dbReference>